<feature type="region of interest" description="Disordered" evidence="1">
    <location>
        <begin position="211"/>
        <end position="249"/>
    </location>
</feature>
<dbReference type="InterPro" id="IPR052772">
    <property type="entry name" value="Endo/PolyKinase_Domain-Protein"/>
</dbReference>
<proteinExistence type="predicted"/>
<accession>A0A1A6A2Z7</accession>
<reference evidence="3" key="1">
    <citation type="submission" date="2013-07" db="EMBL/GenBank/DDBJ databases">
        <title>The Genome Sequence of Cryptococcus dejecticola CBS10117.</title>
        <authorList>
            <consortium name="The Broad Institute Genome Sequencing Platform"/>
            <person name="Cuomo C."/>
            <person name="Litvintseva A."/>
            <person name="Chen Y."/>
            <person name="Heitman J."/>
            <person name="Sun S."/>
            <person name="Springer D."/>
            <person name="Dromer F."/>
            <person name="Young S.K."/>
            <person name="Zeng Q."/>
            <person name="Gargeya S."/>
            <person name="Fitzgerald M."/>
            <person name="Abouelleil A."/>
            <person name="Alvarado L."/>
            <person name="Berlin A.M."/>
            <person name="Chapman S.B."/>
            <person name="Dewar J."/>
            <person name="Goldberg J."/>
            <person name="Griggs A."/>
            <person name="Gujja S."/>
            <person name="Hansen M."/>
            <person name="Howarth C."/>
            <person name="Imamovic A."/>
            <person name="Larimer J."/>
            <person name="McCowan C."/>
            <person name="Murphy C."/>
            <person name="Pearson M."/>
            <person name="Priest M."/>
            <person name="Roberts A."/>
            <person name="Saif S."/>
            <person name="Shea T."/>
            <person name="Sykes S."/>
            <person name="Wortman J."/>
            <person name="Nusbaum C."/>
            <person name="Birren B."/>
        </authorList>
    </citation>
    <scope>NUCLEOTIDE SEQUENCE [LARGE SCALE GENOMIC DNA]</scope>
    <source>
        <strain evidence="3">CBS 10117</strain>
    </source>
</reference>
<dbReference type="OrthoDB" id="4080456at2759"/>
<feature type="compositionally biased region" description="Low complexity" evidence="1">
    <location>
        <begin position="300"/>
        <end position="322"/>
    </location>
</feature>
<dbReference type="GO" id="GO:0005634">
    <property type="term" value="C:nucleus"/>
    <property type="evidence" value="ECO:0007669"/>
    <property type="project" value="TreeGrafter"/>
</dbReference>
<feature type="region of interest" description="Disordered" evidence="1">
    <location>
        <begin position="700"/>
        <end position="731"/>
    </location>
</feature>
<dbReference type="SMART" id="SM00463">
    <property type="entry name" value="SMR"/>
    <property type="match status" value="1"/>
</dbReference>
<dbReference type="PROSITE" id="PS50828">
    <property type="entry name" value="SMR"/>
    <property type="match status" value="1"/>
</dbReference>
<dbReference type="InterPro" id="IPR002625">
    <property type="entry name" value="Smr_dom"/>
</dbReference>
<feature type="region of interest" description="Disordered" evidence="1">
    <location>
        <begin position="80"/>
        <end position="152"/>
    </location>
</feature>
<feature type="compositionally biased region" description="Low complexity" evidence="1">
    <location>
        <begin position="233"/>
        <end position="249"/>
    </location>
</feature>
<evidence type="ECO:0000256" key="1">
    <source>
        <dbReference type="SAM" id="MobiDB-lite"/>
    </source>
</evidence>
<dbReference type="InterPro" id="IPR036063">
    <property type="entry name" value="Smr_dom_sf"/>
</dbReference>
<organism evidence="3">
    <name type="scientific">Kwoniella dejecticola CBS 10117</name>
    <dbReference type="NCBI Taxonomy" id="1296121"/>
    <lineage>
        <taxon>Eukaryota</taxon>
        <taxon>Fungi</taxon>
        <taxon>Dikarya</taxon>
        <taxon>Basidiomycota</taxon>
        <taxon>Agaricomycotina</taxon>
        <taxon>Tremellomycetes</taxon>
        <taxon>Tremellales</taxon>
        <taxon>Cryptococcaceae</taxon>
        <taxon>Kwoniella</taxon>
    </lineage>
</organism>
<dbReference type="AlphaFoldDB" id="A0A1A6A2Z7"/>
<dbReference type="Gene3D" id="3.30.1370.110">
    <property type="match status" value="1"/>
</dbReference>
<feature type="compositionally biased region" description="Polar residues" evidence="1">
    <location>
        <begin position="116"/>
        <end position="137"/>
    </location>
</feature>
<dbReference type="EMBL" id="KI894032">
    <property type="protein sequence ID" value="OBR84428.1"/>
    <property type="molecule type" value="Genomic_DNA"/>
</dbReference>
<gene>
    <name evidence="3" type="ORF">I303_05286</name>
</gene>
<name>A0A1A6A2Z7_9TREE</name>
<sequence length="825" mass="89365">MVEEPIDPGSLAAILAVNTLPYSSFCPRDELTISSVFLQADYPLIDPPLILAILSDYPPSSLSSSIPAVRDQLGILEATLVPDPDQPEEASEPAESWTESTSLSGVDELSQRLDGLNTSNASGSGTAFTSLPTSSRGSDTDKSEENEEYGDEAELLRSLFPATPEEDLVLALHSYATLQDAIDHLLSLELIKSVEEKGQWPEDEVKVFSEPEEGFKQWQPKISKKPKAKSKASSRASSKPPSIESSPIIPAAPQFNNVVVPSAVSPASIPTKKKKKKDQVTIALVDTLQRKPSPAPRSPRPMSRPASASASRSNSPARISRSGPTNNPWHTLTSLASYLSDLIPAQPQTYFLTFMHSPEYHSAYSAVLASLAKLPKTTTQDGDARKILEDIYGISLLEEIDNKSRRDLERDLEICVHASGEDISIVMDLMDLLGEIAEWPGDDDYDLFEKAEPDYTINTNSITHPAKPQTISLHLPQGAIDMARSTSAGSTISTISTRSVDEAPTGTAVAKLPGKLSRPEKKNKHLIVEDEPHLTGGAIREAKIRQVPGSKPSLTSVTHPTALDHFGIQSPIPSATKFNPEKNKQFHPQNWRTVSHARPISSSSSTPGKTVMGVGVVEKKLTVEQCMANAQLERARRESAIRAAGRSFRPHTTGIAGGGRAVKGAIAGHYAQQAQEAANRAKEWELKATRIVVSSHLNSYKNENDRAARGRSGSAYSGNAPSAGPSVRDRDRTIDLHHLTIDQAKTIVNELIGQWWITEKELRSQVGKNKEGVGKFNIVTGVGRHSANGKGVLGPAVTRELESQGWMVDRGDSERGFLVVRGKRA</sequence>
<evidence type="ECO:0000313" key="3">
    <source>
        <dbReference type="EMBL" id="OBR84428.1"/>
    </source>
</evidence>
<feature type="region of interest" description="Disordered" evidence="1">
    <location>
        <begin position="267"/>
        <end position="326"/>
    </location>
</feature>
<dbReference type="STRING" id="1296121.A0A1A6A2Z7"/>
<feature type="compositionally biased region" description="Basic residues" evidence="1">
    <location>
        <begin position="222"/>
        <end position="232"/>
    </location>
</feature>
<dbReference type="SUPFAM" id="SSF160443">
    <property type="entry name" value="SMR domain-like"/>
    <property type="match status" value="1"/>
</dbReference>
<dbReference type="VEuPathDB" id="FungiDB:I303_05286"/>
<protein>
    <recommendedName>
        <fullName evidence="2">Smr domain-containing protein</fullName>
    </recommendedName>
</protein>
<dbReference type="PANTHER" id="PTHR46535">
    <property type="entry name" value="NEDD4-BINDING PROTEIN 2"/>
    <property type="match status" value="1"/>
</dbReference>
<feature type="domain" description="Smr" evidence="2">
    <location>
        <begin position="734"/>
        <end position="823"/>
    </location>
</feature>
<dbReference type="PANTHER" id="PTHR46535:SF1">
    <property type="entry name" value="NEDD4-BINDING PROTEIN 2"/>
    <property type="match status" value="1"/>
</dbReference>
<evidence type="ECO:0000259" key="2">
    <source>
        <dbReference type="PROSITE" id="PS50828"/>
    </source>
</evidence>
<dbReference type="GO" id="GO:0004519">
    <property type="term" value="F:endonuclease activity"/>
    <property type="evidence" value="ECO:0007669"/>
    <property type="project" value="TreeGrafter"/>
</dbReference>